<protein>
    <submittedName>
        <fullName evidence="1">Alpha-amylase</fullName>
    </submittedName>
</protein>
<proteinExistence type="predicted"/>
<gene>
    <name evidence="1" type="ORF">ACFSX4_13315</name>
</gene>
<dbReference type="Proteomes" id="UP001597519">
    <property type="component" value="Unassembled WGS sequence"/>
</dbReference>
<reference evidence="2" key="1">
    <citation type="journal article" date="2019" name="Int. J. Syst. Evol. Microbiol.">
        <title>The Global Catalogue of Microorganisms (GCM) 10K type strain sequencing project: providing services to taxonomists for standard genome sequencing and annotation.</title>
        <authorList>
            <consortium name="The Broad Institute Genomics Platform"/>
            <consortium name="The Broad Institute Genome Sequencing Center for Infectious Disease"/>
            <person name="Wu L."/>
            <person name="Ma J."/>
        </authorList>
    </citation>
    <scope>NUCLEOTIDE SEQUENCE [LARGE SCALE GENOMIC DNA]</scope>
    <source>
        <strain evidence="2">KCTC 33575</strain>
    </source>
</reference>
<organism evidence="1 2">
    <name type="scientific">Corticicoccus populi</name>
    <dbReference type="NCBI Taxonomy" id="1812821"/>
    <lineage>
        <taxon>Bacteria</taxon>
        <taxon>Bacillati</taxon>
        <taxon>Bacillota</taxon>
        <taxon>Bacilli</taxon>
        <taxon>Bacillales</taxon>
        <taxon>Staphylococcaceae</taxon>
        <taxon>Corticicoccus</taxon>
    </lineage>
</organism>
<sequence>MKKILIILTLVLIVILVLTLPIADETSDSERVIVDHTLNVIVHPACFDDEDLTNYIDEVSFSNAVDNYEYNIQGDCSKERLKEGKTSILKKMLDK</sequence>
<accession>A0ABW5X0W8</accession>
<dbReference type="RefSeq" id="WP_377775718.1">
    <property type="nucleotide sequence ID" value="NZ_JBHUOQ010000005.1"/>
</dbReference>
<keyword evidence="2" id="KW-1185">Reference proteome</keyword>
<evidence type="ECO:0000313" key="2">
    <source>
        <dbReference type="Proteomes" id="UP001597519"/>
    </source>
</evidence>
<name>A0ABW5X0W8_9STAP</name>
<dbReference type="EMBL" id="JBHUOQ010000005">
    <property type="protein sequence ID" value="MFD2831449.1"/>
    <property type="molecule type" value="Genomic_DNA"/>
</dbReference>
<comment type="caution">
    <text evidence="1">The sequence shown here is derived from an EMBL/GenBank/DDBJ whole genome shotgun (WGS) entry which is preliminary data.</text>
</comment>
<evidence type="ECO:0000313" key="1">
    <source>
        <dbReference type="EMBL" id="MFD2831449.1"/>
    </source>
</evidence>